<comment type="caution">
    <text evidence="7">The sequence shown here is derived from an EMBL/GenBank/DDBJ whole genome shotgun (WGS) entry which is preliminary data.</text>
</comment>
<dbReference type="Gene3D" id="3.40.30.20">
    <property type="match status" value="1"/>
</dbReference>
<accession>A0A5M9MTT0</accession>
<dbReference type="Gene3D" id="3.30.9.10">
    <property type="entry name" value="D-Amino Acid Oxidase, subunit A, domain 2"/>
    <property type="match status" value="1"/>
</dbReference>
<evidence type="ECO:0000259" key="6">
    <source>
        <dbReference type="Pfam" id="PF07976"/>
    </source>
</evidence>
<dbReference type="SUPFAM" id="SSF52833">
    <property type="entry name" value="Thioredoxin-like"/>
    <property type="match status" value="1"/>
</dbReference>
<name>A0A5M9MTT0_9EURO</name>
<protein>
    <recommendedName>
        <fullName evidence="9">FAD-binding domain-containing protein</fullName>
    </recommendedName>
</protein>
<dbReference type="GeneID" id="54325683"/>
<dbReference type="PANTHER" id="PTHR43004:SF13">
    <property type="entry name" value="FAD-BINDING DOMAIN-CONTAINING PROTEIN-RELATED"/>
    <property type="match status" value="1"/>
</dbReference>
<dbReference type="OrthoDB" id="1716816at2759"/>
<evidence type="ECO:0000256" key="3">
    <source>
        <dbReference type="ARBA" id="ARBA00022827"/>
    </source>
</evidence>
<dbReference type="Gene3D" id="3.50.50.60">
    <property type="entry name" value="FAD/NAD(P)-binding domain"/>
    <property type="match status" value="1"/>
</dbReference>
<reference evidence="7 8" key="1">
    <citation type="submission" date="2019-08" db="EMBL/GenBank/DDBJ databases">
        <title>The genome sequence of a newly discovered highly antifungal drug resistant Aspergillus species, Aspergillus tanneri NIH 1004.</title>
        <authorList>
            <person name="Mounaud S."/>
            <person name="Singh I."/>
            <person name="Joardar V."/>
            <person name="Pakala S."/>
            <person name="Pakala S."/>
            <person name="Venepally P."/>
            <person name="Chung J.K."/>
            <person name="Losada L."/>
            <person name="Nierman W.C."/>
        </authorList>
    </citation>
    <scope>NUCLEOTIDE SEQUENCE [LARGE SCALE GENOMIC DNA]</scope>
    <source>
        <strain evidence="7 8">NIH1004</strain>
    </source>
</reference>
<proteinExistence type="inferred from homology"/>
<feature type="domain" description="Phenol hydroxylase-like C-terminal dimerisation" evidence="6">
    <location>
        <begin position="107"/>
        <end position="317"/>
    </location>
</feature>
<evidence type="ECO:0000313" key="8">
    <source>
        <dbReference type="Proteomes" id="UP000324241"/>
    </source>
</evidence>
<dbReference type="InterPro" id="IPR036249">
    <property type="entry name" value="Thioredoxin-like_sf"/>
</dbReference>
<evidence type="ECO:0000256" key="2">
    <source>
        <dbReference type="ARBA" id="ARBA00022630"/>
    </source>
</evidence>
<evidence type="ECO:0000256" key="1">
    <source>
        <dbReference type="ARBA" id="ARBA00007801"/>
    </source>
</evidence>
<gene>
    <name evidence="7" type="ORF">ATNIH1004_002981</name>
</gene>
<comment type="similarity">
    <text evidence="1">Belongs to the PheA/TfdB FAD monooxygenase family.</text>
</comment>
<dbReference type="PANTHER" id="PTHR43004">
    <property type="entry name" value="TRK SYSTEM POTASSIUM UPTAKE PROTEIN"/>
    <property type="match status" value="1"/>
</dbReference>
<dbReference type="InterPro" id="IPR036188">
    <property type="entry name" value="FAD/NAD-bd_sf"/>
</dbReference>
<evidence type="ECO:0000259" key="5">
    <source>
        <dbReference type="Pfam" id="PF01494"/>
    </source>
</evidence>
<evidence type="ECO:0008006" key="9">
    <source>
        <dbReference type="Google" id="ProtNLM"/>
    </source>
</evidence>
<evidence type="ECO:0000313" key="7">
    <source>
        <dbReference type="EMBL" id="KAA8650298.1"/>
    </source>
</evidence>
<dbReference type="PRINTS" id="PR00420">
    <property type="entry name" value="RNGMNOXGNASE"/>
</dbReference>
<dbReference type="Pfam" id="PF01494">
    <property type="entry name" value="FAD_binding_3"/>
    <property type="match status" value="1"/>
</dbReference>
<keyword evidence="4" id="KW-0560">Oxidoreductase</keyword>
<sequence>MSHYNRIFLAGDAVHTHSPKAGQGMNVSMQDTYNLGWKLACVLKETINPKILRTYQEERLPVSERLLYFDKRVCHGLCSCSKGQDAFDLDYKLALEEENTSASGLAVAYQPNLIITSSSNTHRITRNRRDSGICLSKDTYELAKNIRVGSRLSSEVILRQCDSEPIHLHKLLASTGNWNLIVFGGNILDHVQATRITTLAAALSSDSSTIHRANITAAEHSVGLFNIYLVHSAPRDDVDVWRLPELFRPVVNPAGMDFRRVYADNKLLHTESGNAYKAYGVGPEGCLVLVRPDQHVSFIGGLDEFISLDSFLKTFMLL</sequence>
<keyword evidence="3" id="KW-0274">FAD</keyword>
<dbReference type="CDD" id="cd02979">
    <property type="entry name" value="PHOX_C"/>
    <property type="match status" value="1"/>
</dbReference>
<dbReference type="InterPro" id="IPR012941">
    <property type="entry name" value="Phe_hydrox_C_dim_dom"/>
</dbReference>
<dbReference type="AlphaFoldDB" id="A0A5M9MTT0"/>
<dbReference type="InterPro" id="IPR002938">
    <property type="entry name" value="FAD-bd"/>
</dbReference>
<dbReference type="SUPFAM" id="SSF51905">
    <property type="entry name" value="FAD/NAD(P)-binding domain"/>
    <property type="match status" value="1"/>
</dbReference>
<dbReference type="Pfam" id="PF07976">
    <property type="entry name" value="Phe_hydrox_dim"/>
    <property type="match status" value="1"/>
</dbReference>
<dbReference type="EMBL" id="QUQM01000001">
    <property type="protein sequence ID" value="KAA8650298.1"/>
    <property type="molecule type" value="Genomic_DNA"/>
</dbReference>
<evidence type="ECO:0000256" key="4">
    <source>
        <dbReference type="ARBA" id="ARBA00023002"/>
    </source>
</evidence>
<dbReference type="InterPro" id="IPR050641">
    <property type="entry name" value="RIFMO-like"/>
</dbReference>
<keyword evidence="2" id="KW-0285">Flavoprotein</keyword>
<dbReference type="VEuPathDB" id="FungiDB:EYZ11_012392"/>
<feature type="domain" description="FAD-binding" evidence="5">
    <location>
        <begin position="4"/>
        <end position="67"/>
    </location>
</feature>
<dbReference type="RefSeq" id="XP_033429659.1">
    <property type="nucleotide sequence ID" value="XM_033567664.1"/>
</dbReference>
<dbReference type="GO" id="GO:0071949">
    <property type="term" value="F:FAD binding"/>
    <property type="evidence" value="ECO:0007669"/>
    <property type="project" value="InterPro"/>
</dbReference>
<organism evidence="7 8">
    <name type="scientific">Aspergillus tanneri</name>
    <dbReference type="NCBI Taxonomy" id="1220188"/>
    <lineage>
        <taxon>Eukaryota</taxon>
        <taxon>Fungi</taxon>
        <taxon>Dikarya</taxon>
        <taxon>Ascomycota</taxon>
        <taxon>Pezizomycotina</taxon>
        <taxon>Eurotiomycetes</taxon>
        <taxon>Eurotiomycetidae</taxon>
        <taxon>Eurotiales</taxon>
        <taxon>Aspergillaceae</taxon>
        <taxon>Aspergillus</taxon>
        <taxon>Aspergillus subgen. Circumdati</taxon>
    </lineage>
</organism>
<dbReference type="InterPro" id="IPR038220">
    <property type="entry name" value="PHOX_C_sf"/>
</dbReference>
<dbReference type="GO" id="GO:0016709">
    <property type="term" value="F:oxidoreductase activity, acting on paired donors, with incorporation or reduction of molecular oxygen, NAD(P)H as one donor, and incorporation of one atom of oxygen"/>
    <property type="evidence" value="ECO:0007669"/>
    <property type="project" value="UniProtKB-ARBA"/>
</dbReference>
<dbReference type="Proteomes" id="UP000324241">
    <property type="component" value="Unassembled WGS sequence"/>
</dbReference>